<reference evidence="2 3" key="1">
    <citation type="journal article" date="2014" name="Agronomy (Basel)">
        <title>A Draft Genome Sequence for Ensete ventricosum, the Drought-Tolerant Tree Against Hunger.</title>
        <authorList>
            <person name="Harrison J."/>
            <person name="Moore K.A."/>
            <person name="Paszkiewicz K."/>
            <person name="Jones T."/>
            <person name="Grant M."/>
            <person name="Ambacheew D."/>
            <person name="Muzemil S."/>
            <person name="Studholme D.J."/>
        </authorList>
    </citation>
    <scope>NUCLEOTIDE SEQUENCE [LARGE SCALE GENOMIC DNA]</scope>
</reference>
<feature type="region of interest" description="Disordered" evidence="1">
    <location>
        <begin position="27"/>
        <end position="191"/>
    </location>
</feature>
<dbReference type="EMBL" id="AMZH03005885">
    <property type="protein sequence ID" value="RRT65232.1"/>
    <property type="molecule type" value="Genomic_DNA"/>
</dbReference>
<comment type="caution">
    <text evidence="2">The sequence shown here is derived from an EMBL/GenBank/DDBJ whole genome shotgun (WGS) entry which is preliminary data.</text>
</comment>
<protein>
    <submittedName>
        <fullName evidence="2">Uncharacterized protein</fullName>
    </submittedName>
</protein>
<feature type="compositionally biased region" description="Low complexity" evidence="1">
    <location>
        <begin position="81"/>
        <end position="90"/>
    </location>
</feature>
<dbReference type="AlphaFoldDB" id="A0A426ZMK8"/>
<feature type="compositionally biased region" description="Basic and acidic residues" evidence="1">
    <location>
        <begin position="55"/>
        <end position="78"/>
    </location>
</feature>
<evidence type="ECO:0000313" key="3">
    <source>
        <dbReference type="Proteomes" id="UP000287651"/>
    </source>
</evidence>
<feature type="compositionally biased region" description="Basic and acidic residues" evidence="1">
    <location>
        <begin position="145"/>
        <end position="169"/>
    </location>
</feature>
<feature type="compositionally biased region" description="Acidic residues" evidence="1">
    <location>
        <begin position="112"/>
        <end position="132"/>
    </location>
</feature>
<accession>A0A426ZMK8</accession>
<dbReference type="Proteomes" id="UP000287651">
    <property type="component" value="Unassembled WGS sequence"/>
</dbReference>
<evidence type="ECO:0000256" key="1">
    <source>
        <dbReference type="SAM" id="MobiDB-lite"/>
    </source>
</evidence>
<proteinExistence type="predicted"/>
<name>A0A426ZMK8_ENSVE</name>
<evidence type="ECO:0000313" key="2">
    <source>
        <dbReference type="EMBL" id="RRT65232.1"/>
    </source>
</evidence>
<organism evidence="2 3">
    <name type="scientific">Ensete ventricosum</name>
    <name type="common">Abyssinian banana</name>
    <name type="synonym">Musa ensete</name>
    <dbReference type="NCBI Taxonomy" id="4639"/>
    <lineage>
        <taxon>Eukaryota</taxon>
        <taxon>Viridiplantae</taxon>
        <taxon>Streptophyta</taxon>
        <taxon>Embryophyta</taxon>
        <taxon>Tracheophyta</taxon>
        <taxon>Spermatophyta</taxon>
        <taxon>Magnoliopsida</taxon>
        <taxon>Liliopsida</taxon>
        <taxon>Zingiberales</taxon>
        <taxon>Musaceae</taxon>
        <taxon>Ensete</taxon>
    </lineage>
</organism>
<gene>
    <name evidence="2" type="ORF">B296_00040000</name>
</gene>
<feature type="compositionally biased region" description="Basic and acidic residues" evidence="1">
    <location>
        <begin position="27"/>
        <end position="40"/>
    </location>
</feature>
<sequence>MGGEEPPDERRCLWRCKNLRLEGADFCSDHRGLQSADKARWGSSSSRSKKIRVRVRPEEGPPGEEEKAEREKLRKKNEGQAFRSAGSAARAAERDDTKSIPVRERRRLIMLDESDSDEAEDALVKEDDDDWKEENVKAGNKRKIMHSDMQKRKNIKTEKEASITDKDGQGDGSSAARAKSSSEKSAENENYPEVFPLSFPFLY</sequence>
<feature type="compositionally biased region" description="Basic and acidic residues" evidence="1">
    <location>
        <begin position="91"/>
        <end position="110"/>
    </location>
</feature>